<proteinExistence type="predicted"/>
<dbReference type="PANTHER" id="PTHR24173:SF74">
    <property type="entry name" value="ANKYRIN REPEAT DOMAIN-CONTAINING PROTEIN 16"/>
    <property type="match status" value="1"/>
</dbReference>
<gene>
    <name evidence="4" type="ORF">L9G74_01800</name>
</gene>
<keyword evidence="2 3" id="KW-0040">ANK repeat</keyword>
<protein>
    <recommendedName>
        <fullName evidence="6">Ankyrin repeats (3 copies)</fullName>
    </recommendedName>
</protein>
<keyword evidence="5" id="KW-1185">Reference proteome</keyword>
<evidence type="ECO:0000313" key="4">
    <source>
        <dbReference type="EMBL" id="MCS4555163.1"/>
    </source>
</evidence>
<dbReference type="InterPro" id="IPR036770">
    <property type="entry name" value="Ankyrin_rpt-contain_sf"/>
</dbReference>
<keyword evidence="1" id="KW-0677">Repeat</keyword>
<feature type="repeat" description="ANK" evidence="3">
    <location>
        <begin position="223"/>
        <end position="249"/>
    </location>
</feature>
<dbReference type="Pfam" id="PF00023">
    <property type="entry name" value="Ank"/>
    <property type="match status" value="1"/>
</dbReference>
<evidence type="ECO:0000256" key="3">
    <source>
        <dbReference type="PROSITE-ProRule" id="PRU00023"/>
    </source>
</evidence>
<name>A0ABT2FFU5_9GAMM</name>
<feature type="repeat" description="ANK" evidence="3">
    <location>
        <begin position="366"/>
        <end position="408"/>
    </location>
</feature>
<dbReference type="PROSITE" id="PS50297">
    <property type="entry name" value="ANK_REP_REGION"/>
    <property type="match status" value="1"/>
</dbReference>
<reference evidence="5" key="1">
    <citation type="submission" date="2023-07" db="EMBL/GenBank/DDBJ databases">
        <title>Shewanella mangrovi sp. nov., an acetaldehyde- degrading bacterium isolated from mangrove sediment.</title>
        <authorList>
            <person name="Liu Y."/>
        </authorList>
    </citation>
    <scope>NUCLEOTIDE SEQUENCE [LARGE SCALE GENOMIC DNA]</scope>
    <source>
        <strain evidence="5">C32</strain>
    </source>
</reference>
<comment type="caution">
    <text evidence="4">The sequence shown here is derived from an EMBL/GenBank/DDBJ whole genome shotgun (WGS) entry which is preliminary data.</text>
</comment>
<dbReference type="InterPro" id="IPR002110">
    <property type="entry name" value="Ankyrin_rpt"/>
</dbReference>
<dbReference type="RefSeq" id="WP_238894565.1">
    <property type="nucleotide sequence ID" value="NZ_JAKOGG010000001.1"/>
</dbReference>
<accession>A0ABT2FFU5</accession>
<organism evidence="4 5">
    <name type="scientific">Shewanella electrica</name>
    <dbReference type="NCBI Taxonomy" id="515560"/>
    <lineage>
        <taxon>Bacteria</taxon>
        <taxon>Pseudomonadati</taxon>
        <taxon>Pseudomonadota</taxon>
        <taxon>Gammaproteobacteria</taxon>
        <taxon>Alteromonadales</taxon>
        <taxon>Shewanellaceae</taxon>
        <taxon>Shewanella</taxon>
    </lineage>
</organism>
<dbReference type="Gene3D" id="1.25.40.20">
    <property type="entry name" value="Ankyrin repeat-containing domain"/>
    <property type="match status" value="2"/>
</dbReference>
<evidence type="ECO:0008006" key="6">
    <source>
        <dbReference type="Google" id="ProtNLM"/>
    </source>
</evidence>
<dbReference type="Proteomes" id="UP001201549">
    <property type="component" value="Unassembled WGS sequence"/>
</dbReference>
<sequence length="437" mass="48200">MSLLDALKTEDYPLATELAASSSDADIRQALHDSFFMQNLHRHWCAVELLITLAQRGIVSLSLGKDQSNEHTSNKGDSNDEPSLPAELLAALELDTPAPTAPAYAIAPELLQHLFTALQRQSQQNDIEQQQQTLALLTGLLPNVTQLDSDHGELLRDAIRRQLPLTVIEQLIAAGCSPLALARDQSNYLSQIVRSVAVTDGRFAAYMAYFLAQGLNIDHADVVRDTPLSLAVKQGDCDKVALLLDLGADTYLLFRDDASLLALALAANHAEVIKLLQQHGLQFDFDSVDREQQTLLYRFLKGPGDVDLKLLALLLKDMPDLYQPNRDSYRQSPQATPMQRLLEKSPAALQLALHLLRPDLNQTDADGNSALHLAAANYVNYEQRRADDILARVKLLVSYGADATLRNHQGLTAAEVASDDDLKIEVVTWLKQQESHT</sequence>
<dbReference type="EMBL" id="JAKOGG010000001">
    <property type="protein sequence ID" value="MCS4555163.1"/>
    <property type="molecule type" value="Genomic_DNA"/>
</dbReference>
<evidence type="ECO:0000313" key="5">
    <source>
        <dbReference type="Proteomes" id="UP001201549"/>
    </source>
</evidence>
<evidence type="ECO:0000256" key="1">
    <source>
        <dbReference type="ARBA" id="ARBA00022737"/>
    </source>
</evidence>
<dbReference type="SUPFAM" id="SSF48403">
    <property type="entry name" value="Ankyrin repeat"/>
    <property type="match status" value="1"/>
</dbReference>
<evidence type="ECO:0000256" key="2">
    <source>
        <dbReference type="ARBA" id="ARBA00023043"/>
    </source>
</evidence>
<dbReference type="PANTHER" id="PTHR24173">
    <property type="entry name" value="ANKYRIN REPEAT CONTAINING"/>
    <property type="match status" value="1"/>
</dbReference>
<dbReference type="SMART" id="SM00248">
    <property type="entry name" value="ANK"/>
    <property type="match status" value="4"/>
</dbReference>
<dbReference type="PROSITE" id="PS50088">
    <property type="entry name" value="ANK_REPEAT"/>
    <property type="match status" value="2"/>
</dbReference>